<feature type="transmembrane region" description="Helical" evidence="1">
    <location>
        <begin position="47"/>
        <end position="68"/>
    </location>
</feature>
<dbReference type="eggNOG" id="ENOG5032PK8">
    <property type="taxonomic scope" value="Bacteria"/>
</dbReference>
<keyword evidence="3" id="KW-1185">Reference proteome</keyword>
<dbReference type="HOGENOM" id="CLU_137401_0_0_5"/>
<evidence type="ECO:0000313" key="2">
    <source>
        <dbReference type="EMBL" id="BAI97554.1"/>
    </source>
</evidence>
<evidence type="ECO:0000313" key="3">
    <source>
        <dbReference type="Proteomes" id="UP000007753"/>
    </source>
</evidence>
<sequence>MSTGKRGIRGWFLALSDPILARRRASEGTISRMTPAPYRKEALAGRLPFILTLWLSLGVALLSALAPLGPPSSRFTGSAFNPATTGVVLKARAHAPPLTVQAMKPDGDGRSPLPALAAGGPMAIAMLPGAIPLRPGDRFSPSLVSFPSFHLLSRQRARAPPALS</sequence>
<protein>
    <submittedName>
        <fullName evidence="2">Uncharacterized protein</fullName>
    </submittedName>
</protein>
<keyword evidence="1" id="KW-1133">Transmembrane helix</keyword>
<evidence type="ECO:0000256" key="1">
    <source>
        <dbReference type="SAM" id="Phobius"/>
    </source>
</evidence>
<keyword evidence="1" id="KW-0472">Membrane</keyword>
<reference evidence="2 3" key="1">
    <citation type="journal article" date="2010" name="J. Bacteriol.">
        <title>Complete genome sequence of the representative gamma-hexachlorocyclohexane-degrading bacterium Sphingobium japonicum UT26.</title>
        <authorList>
            <person name="Nagata Y."/>
            <person name="Ohtsubo Y."/>
            <person name="Endo R."/>
            <person name="Ichikawa N."/>
            <person name="Ankai A."/>
            <person name="Oguchi A."/>
            <person name="Fukui S."/>
            <person name="Fujita N."/>
            <person name="Tsuda M."/>
        </authorList>
    </citation>
    <scope>NUCLEOTIDE SEQUENCE [LARGE SCALE GENOMIC DNA]</scope>
    <source>
        <strain evidence="3">DSM 16413 / CCM 7287 / MTCC 6362 / UT26 / NBRC 101211 / UT26S</strain>
    </source>
</reference>
<gene>
    <name evidence="2" type="ordered locus">SJA_C1-27200</name>
</gene>
<organism evidence="2 3">
    <name type="scientific">Sphingobium indicum (strain DSM 16413 / CCM 7287 / MTCC 6362 / UT26 / NBRC 101211 / UT26S)</name>
    <name type="common">Sphingobium japonicum</name>
    <dbReference type="NCBI Taxonomy" id="452662"/>
    <lineage>
        <taxon>Bacteria</taxon>
        <taxon>Pseudomonadati</taxon>
        <taxon>Pseudomonadota</taxon>
        <taxon>Alphaproteobacteria</taxon>
        <taxon>Sphingomonadales</taxon>
        <taxon>Sphingomonadaceae</taxon>
        <taxon>Sphingobium</taxon>
    </lineage>
</organism>
<name>D4Z4M2_SPHIU</name>
<accession>D4Z4M2</accession>
<dbReference type="AlphaFoldDB" id="D4Z4M2"/>
<proteinExistence type="predicted"/>
<dbReference type="STRING" id="452662.SJA_C1-27200"/>
<keyword evidence="1" id="KW-0812">Transmembrane</keyword>
<dbReference type="KEGG" id="sjp:SJA_C1-27200"/>
<dbReference type="Proteomes" id="UP000007753">
    <property type="component" value="Chromosome 1"/>
</dbReference>
<dbReference type="EMBL" id="AP010803">
    <property type="protein sequence ID" value="BAI97554.1"/>
    <property type="molecule type" value="Genomic_DNA"/>
</dbReference>